<organism evidence="10 11">
    <name type="scientific">Sulfurifustis variabilis</name>
    <dbReference type="NCBI Taxonomy" id="1675686"/>
    <lineage>
        <taxon>Bacteria</taxon>
        <taxon>Pseudomonadati</taxon>
        <taxon>Pseudomonadota</taxon>
        <taxon>Gammaproteobacteria</taxon>
        <taxon>Acidiferrobacterales</taxon>
        <taxon>Acidiferrobacteraceae</taxon>
        <taxon>Sulfurifustis</taxon>
    </lineage>
</organism>
<protein>
    <submittedName>
        <fullName evidence="10">Condesin subunit F</fullName>
    </submittedName>
</protein>
<evidence type="ECO:0000313" key="10">
    <source>
        <dbReference type="EMBL" id="BAU49579.1"/>
    </source>
</evidence>
<evidence type="ECO:0000256" key="5">
    <source>
        <dbReference type="ARBA" id="ARBA00023067"/>
    </source>
</evidence>
<evidence type="ECO:0000256" key="3">
    <source>
        <dbReference type="ARBA" id="ARBA00022829"/>
    </source>
</evidence>
<feature type="domain" description="Chromosome partition protein MukF C-terminal" evidence="9">
    <location>
        <begin position="287"/>
        <end position="402"/>
    </location>
</feature>
<keyword evidence="4" id="KW-0106">Calcium</keyword>
<sequence length="442" mass="49441">MATEKDLPPNSIASRIASAWSTEFALNLDREAISFLAGIHAFLDLNPEPFLSETHLRDIFAFVSELSHGDPSTLAARATRAIAGLREQQLLVRGDLGGLAQEGEYGLSQLGKALAQWVGQEETLTRASLETMMTRIRADLAEVKAMSEQGGDAAHWEKRVVAPLKFTVSGLMQMIDRRSRGLDREQEQVRVRIGELLEAGWFDAIDTCENLLEEVSSTLGELHRTLMGEAEGVSNQLNAIADIADEAGELSALEAVQHVRLQLERVTLWGDARHQAWSDYYQNVHEFIRSVVRIDRDRALRGRLKQAIQTYGTPTWHLLCCAQDQYRHLREEAAAMAETRVARPAAKHVHDLELGEPVPTLLETLLPQLQKRLKEDGRIDLVSVLKNEAADWDEARQYSLISALVPWLAGNGRPTAWHELAWEQIGPRLSVQNLSVYRKDAS</sequence>
<evidence type="ECO:0000259" key="7">
    <source>
        <dbReference type="Pfam" id="PF03882"/>
    </source>
</evidence>
<dbReference type="KEGG" id="sva:SVA_3031"/>
<dbReference type="SUPFAM" id="SSF140570">
    <property type="entry name" value="MukF C-terminal domain-like"/>
    <property type="match status" value="1"/>
</dbReference>
<dbReference type="GO" id="GO:0051301">
    <property type="term" value="P:cell division"/>
    <property type="evidence" value="ECO:0007669"/>
    <property type="project" value="UniProtKB-KW"/>
</dbReference>
<feature type="domain" description="Chromosome partition protein MukF winged-helix" evidence="7">
    <location>
        <begin position="16"/>
        <end position="116"/>
    </location>
</feature>
<dbReference type="GO" id="GO:0007059">
    <property type="term" value="P:chromosome segregation"/>
    <property type="evidence" value="ECO:0007669"/>
    <property type="project" value="UniProtKB-KW"/>
</dbReference>
<keyword evidence="11" id="KW-1185">Reference proteome</keyword>
<dbReference type="Pfam" id="PF17193">
    <property type="entry name" value="MukF_C"/>
    <property type="match status" value="1"/>
</dbReference>
<dbReference type="EMBL" id="AP014936">
    <property type="protein sequence ID" value="BAU49579.1"/>
    <property type="molecule type" value="Genomic_DNA"/>
</dbReference>
<dbReference type="Proteomes" id="UP000218899">
    <property type="component" value="Chromosome"/>
</dbReference>
<evidence type="ECO:0000313" key="11">
    <source>
        <dbReference type="Proteomes" id="UP000218899"/>
    </source>
</evidence>
<dbReference type="Gene3D" id="1.10.10.10">
    <property type="entry name" value="Winged helix-like DNA-binding domain superfamily/Winged helix DNA-binding domain"/>
    <property type="match status" value="1"/>
</dbReference>
<keyword evidence="6" id="KW-0131">Cell cycle</keyword>
<evidence type="ECO:0000259" key="9">
    <source>
        <dbReference type="Pfam" id="PF17193"/>
    </source>
</evidence>
<evidence type="ECO:0000256" key="1">
    <source>
        <dbReference type="ARBA" id="ARBA00022490"/>
    </source>
</evidence>
<proteinExistence type="predicted"/>
<gene>
    <name evidence="10" type="ORF">SVA_3031</name>
</gene>
<dbReference type="InterPro" id="IPR036390">
    <property type="entry name" value="WH_DNA-bd_sf"/>
</dbReference>
<dbReference type="Gene3D" id="1.20.58.590">
    <property type="entry name" value="Chromosome partition protein MukF, middle domain"/>
    <property type="match status" value="1"/>
</dbReference>
<dbReference type="GO" id="GO:0030261">
    <property type="term" value="P:chromosome condensation"/>
    <property type="evidence" value="ECO:0007669"/>
    <property type="project" value="UniProtKB-KW"/>
</dbReference>
<name>A0A1B4V7S6_9GAMM</name>
<evidence type="ECO:0000256" key="2">
    <source>
        <dbReference type="ARBA" id="ARBA00022618"/>
    </source>
</evidence>
<dbReference type="SUPFAM" id="SSF46785">
    <property type="entry name" value="Winged helix' DNA-binding domain"/>
    <property type="match status" value="1"/>
</dbReference>
<keyword evidence="3" id="KW-0159">Chromosome partition</keyword>
<dbReference type="Pfam" id="PF03882">
    <property type="entry name" value="WHD_KicB"/>
    <property type="match status" value="1"/>
</dbReference>
<dbReference type="OrthoDB" id="6450805at2"/>
<dbReference type="InterPro" id="IPR033439">
    <property type="entry name" value="MukF_WHTH"/>
</dbReference>
<dbReference type="RefSeq" id="WP_096461969.1">
    <property type="nucleotide sequence ID" value="NZ_AP014936.1"/>
</dbReference>
<dbReference type="InterPro" id="IPR036141">
    <property type="entry name" value="MukF_M_sp"/>
</dbReference>
<dbReference type="CDD" id="cd16335">
    <property type="entry name" value="MukF_N"/>
    <property type="match status" value="1"/>
</dbReference>
<dbReference type="AlphaFoldDB" id="A0A1B4V7S6"/>
<accession>A0A1B4V7S6</accession>
<feature type="domain" description="Chromosome partition protein MukF middle" evidence="8">
    <location>
        <begin position="131"/>
        <end position="282"/>
    </location>
</feature>
<keyword evidence="5" id="KW-0226">DNA condensation</keyword>
<evidence type="ECO:0000256" key="4">
    <source>
        <dbReference type="ARBA" id="ARBA00022837"/>
    </source>
</evidence>
<dbReference type="InterPro" id="IPR033440">
    <property type="entry name" value="MukF_M"/>
</dbReference>
<reference evidence="10 11" key="1">
    <citation type="submission" date="2015-08" db="EMBL/GenBank/DDBJ databases">
        <title>Complete genome sequence of Sulfurifustis variabilis.</title>
        <authorList>
            <person name="Miura A."/>
            <person name="Kojima H."/>
            <person name="Fukui M."/>
        </authorList>
    </citation>
    <scope>NUCLEOTIDE SEQUENCE [LARGE SCALE GENOMIC DNA]</scope>
    <source>
        <strain evidence="11">skN76</strain>
    </source>
</reference>
<keyword evidence="2" id="KW-0132">Cell division</keyword>
<keyword evidence="1" id="KW-0963">Cytoplasm</keyword>
<evidence type="ECO:0000256" key="6">
    <source>
        <dbReference type="ARBA" id="ARBA00023306"/>
    </source>
</evidence>
<dbReference type="Pfam" id="PF17192">
    <property type="entry name" value="MukF_M"/>
    <property type="match status" value="1"/>
</dbReference>
<evidence type="ECO:0000259" key="8">
    <source>
        <dbReference type="Pfam" id="PF17192"/>
    </source>
</evidence>
<dbReference type="InterPro" id="IPR033441">
    <property type="entry name" value="MukF_C"/>
</dbReference>
<dbReference type="InterPro" id="IPR036388">
    <property type="entry name" value="WH-like_DNA-bd_sf"/>
</dbReference>